<feature type="transmembrane region" description="Helical" evidence="2">
    <location>
        <begin position="365"/>
        <end position="382"/>
    </location>
</feature>
<feature type="domain" description="PHTF1/2 N-terminal" evidence="4">
    <location>
        <begin position="289"/>
        <end position="385"/>
    </location>
</feature>
<evidence type="ECO:0000313" key="6">
    <source>
        <dbReference type="Proteomes" id="UP001165083"/>
    </source>
</evidence>
<feature type="region of interest" description="Disordered" evidence="1">
    <location>
        <begin position="408"/>
        <end position="474"/>
    </location>
</feature>
<dbReference type="Proteomes" id="UP001165083">
    <property type="component" value="Unassembled WGS sequence"/>
</dbReference>
<proteinExistence type="predicted"/>
<evidence type="ECO:0000313" key="5">
    <source>
        <dbReference type="EMBL" id="GMF24914.1"/>
    </source>
</evidence>
<keyword evidence="6" id="KW-1185">Reference proteome</keyword>
<organism evidence="5 6">
    <name type="scientific">Phytophthora lilii</name>
    <dbReference type="NCBI Taxonomy" id="2077276"/>
    <lineage>
        <taxon>Eukaryota</taxon>
        <taxon>Sar</taxon>
        <taxon>Stramenopiles</taxon>
        <taxon>Oomycota</taxon>
        <taxon>Peronosporomycetes</taxon>
        <taxon>Peronosporales</taxon>
        <taxon>Peronosporaceae</taxon>
        <taxon>Phytophthora</taxon>
    </lineage>
</organism>
<dbReference type="Pfam" id="PF04991">
    <property type="entry name" value="LicD"/>
    <property type="match status" value="1"/>
</dbReference>
<feature type="transmembrane region" description="Helical" evidence="2">
    <location>
        <begin position="331"/>
        <end position="353"/>
    </location>
</feature>
<feature type="compositionally biased region" description="Low complexity" evidence="1">
    <location>
        <begin position="410"/>
        <end position="429"/>
    </location>
</feature>
<dbReference type="GO" id="GO:0009100">
    <property type="term" value="P:glycoprotein metabolic process"/>
    <property type="evidence" value="ECO:0007669"/>
    <property type="project" value="UniProtKB-ARBA"/>
</dbReference>
<feature type="compositionally biased region" description="Acidic residues" evidence="1">
    <location>
        <begin position="430"/>
        <end position="441"/>
    </location>
</feature>
<dbReference type="EMBL" id="BSXW01000535">
    <property type="protein sequence ID" value="GMF24914.1"/>
    <property type="molecule type" value="Genomic_DNA"/>
</dbReference>
<feature type="compositionally biased region" description="Low complexity" evidence="1">
    <location>
        <begin position="442"/>
        <end position="456"/>
    </location>
</feature>
<sequence length="486" mass="53012">MSSLLTKTSRILKRNGVEYWLDKGTLLGVHRDDGLIPWEYDVDLGVMNATCAEISALKSEFEAVGLTAYDREDDIPHKVKLTYDTENHEFYWSDPRLHDPCIRVYDATDVGTWVDIYWYVELTHEEVVADRENVLVPPGYDEEDSLVCCSEGLQTHTEHMCCGGCVPRKSLFPLQHKAVNVHDGVDPVQEQPMPAEQLVVGVCADSRGCGAAGLEGCGLRVLDESAALYGASGAAQRRAGGAGSALPTPVLLGQRQAAETVARLLARDLGSFPNLPRGAQAIVDRPASDAARASAFFHTKPSSHDRKLVQEGFSRALFVPFHAKFWRQKPWFYETATALYVLHVAAVCIYIFHHKTTSAHNSFEVFFPIFLLFLVAIGYGRVSSALQAPDTEPSCKILSPMKQATENVCSSESETSHTTSGLGSGLAESENSDGTDSDEDSGNSSSSSDESNPNDDMFPHKSNSAPTSPKRVCLIDPCTDSLASLY</sequence>
<dbReference type="PANTHER" id="PTHR43404">
    <property type="entry name" value="LIPOPOLYSACCHARIDE CHOLINEPHOSPHOTRANSFERASE LICD"/>
    <property type="match status" value="1"/>
</dbReference>
<evidence type="ECO:0000259" key="3">
    <source>
        <dbReference type="Pfam" id="PF04991"/>
    </source>
</evidence>
<accession>A0A9W6U262</accession>
<evidence type="ECO:0000256" key="1">
    <source>
        <dbReference type="SAM" id="MobiDB-lite"/>
    </source>
</evidence>
<keyword evidence="2" id="KW-0472">Membrane</keyword>
<gene>
    <name evidence="5" type="ORF">Plil01_001023900</name>
</gene>
<reference evidence="5" key="1">
    <citation type="submission" date="2023-04" db="EMBL/GenBank/DDBJ databases">
        <title>Phytophthora lilii NBRC 32176.</title>
        <authorList>
            <person name="Ichikawa N."/>
            <person name="Sato H."/>
            <person name="Tonouchi N."/>
        </authorList>
    </citation>
    <scope>NUCLEOTIDE SEQUENCE</scope>
    <source>
        <strain evidence="5">NBRC 32176</strain>
    </source>
</reference>
<dbReference type="AlphaFoldDB" id="A0A9W6U262"/>
<comment type="caution">
    <text evidence="5">The sequence shown here is derived from an EMBL/GenBank/DDBJ whole genome shotgun (WGS) entry which is preliminary data.</text>
</comment>
<evidence type="ECO:0000256" key="2">
    <source>
        <dbReference type="SAM" id="Phobius"/>
    </source>
</evidence>
<feature type="domain" description="LicD/FKTN/FKRP nucleotidyltransferase" evidence="3">
    <location>
        <begin position="13"/>
        <end position="47"/>
    </location>
</feature>
<dbReference type="InterPro" id="IPR052942">
    <property type="entry name" value="LPS_cholinephosphotransferase"/>
</dbReference>
<dbReference type="OrthoDB" id="444255at2759"/>
<keyword evidence="2" id="KW-1133">Transmembrane helix</keyword>
<dbReference type="InterPro" id="IPR007074">
    <property type="entry name" value="LicD/FKTN/FKRP_NTP_transf"/>
</dbReference>
<name>A0A9W6U262_9STRA</name>
<keyword evidence="2" id="KW-0812">Transmembrane</keyword>
<dbReference type="InterPro" id="IPR021980">
    <property type="entry name" value="PHTF1/2_N"/>
</dbReference>
<dbReference type="Pfam" id="PF12129">
    <property type="entry name" value="PHTF1-2_N"/>
    <property type="match status" value="1"/>
</dbReference>
<dbReference type="PANTHER" id="PTHR43404:SF1">
    <property type="entry name" value="MNN4P"/>
    <property type="match status" value="1"/>
</dbReference>
<protein>
    <submittedName>
        <fullName evidence="5">Unnamed protein product</fullName>
    </submittedName>
</protein>
<evidence type="ECO:0000259" key="4">
    <source>
        <dbReference type="Pfam" id="PF12129"/>
    </source>
</evidence>